<dbReference type="AlphaFoldDB" id="H2YCA0"/>
<keyword evidence="1" id="KW-0143">Chaperone</keyword>
<dbReference type="SUPFAM" id="SSF46565">
    <property type="entry name" value="Chaperone J-domain"/>
    <property type="match status" value="1"/>
</dbReference>
<dbReference type="PANTHER" id="PTHR44500">
    <property type="entry name" value="DNAJ HOMOLOG SUBFAMILY C MEMBER 12"/>
    <property type="match status" value="1"/>
</dbReference>
<dbReference type="Pfam" id="PF00226">
    <property type="entry name" value="DnaJ"/>
    <property type="match status" value="1"/>
</dbReference>
<dbReference type="OMA" id="LLCEYKV"/>
<dbReference type="InParanoid" id="H2YCA0"/>
<reference evidence="3" key="3">
    <citation type="submission" date="2025-09" db="UniProtKB">
        <authorList>
            <consortium name="Ensembl"/>
        </authorList>
    </citation>
    <scope>IDENTIFICATION</scope>
</reference>
<dbReference type="InterPro" id="IPR001623">
    <property type="entry name" value="DnaJ_domain"/>
</dbReference>
<proteinExistence type="predicted"/>
<dbReference type="eggNOG" id="KOG0691">
    <property type="taxonomic scope" value="Eukaryota"/>
</dbReference>
<evidence type="ECO:0000313" key="3">
    <source>
        <dbReference type="Ensembl" id="ENSCSAVP00000002948.1"/>
    </source>
</evidence>
<dbReference type="InterPro" id="IPR036869">
    <property type="entry name" value="J_dom_sf"/>
</dbReference>
<name>H2YCA0_CIOSA</name>
<evidence type="ECO:0000256" key="1">
    <source>
        <dbReference type="ARBA" id="ARBA00023186"/>
    </source>
</evidence>
<dbReference type="InterPro" id="IPR029827">
    <property type="entry name" value="JDP1-like"/>
</dbReference>
<dbReference type="STRING" id="51511.ENSCSAVP00000002948"/>
<organism evidence="3 4">
    <name type="scientific">Ciona savignyi</name>
    <name type="common">Pacific transparent sea squirt</name>
    <dbReference type="NCBI Taxonomy" id="51511"/>
    <lineage>
        <taxon>Eukaryota</taxon>
        <taxon>Metazoa</taxon>
        <taxon>Chordata</taxon>
        <taxon>Tunicata</taxon>
        <taxon>Ascidiacea</taxon>
        <taxon>Phlebobranchia</taxon>
        <taxon>Cionidae</taxon>
        <taxon>Ciona</taxon>
    </lineage>
</organism>
<protein>
    <recommendedName>
        <fullName evidence="2">J domain-containing protein</fullName>
    </recommendedName>
</protein>
<dbReference type="Ensembl" id="ENSCSAVT00000002993.1">
    <property type="protein sequence ID" value="ENSCSAVP00000002948.1"/>
    <property type="gene ID" value="ENSCSAVG00000001763.1"/>
</dbReference>
<dbReference type="PROSITE" id="PS50076">
    <property type="entry name" value="DNAJ_2"/>
    <property type="match status" value="1"/>
</dbReference>
<reference evidence="4" key="1">
    <citation type="submission" date="2003-08" db="EMBL/GenBank/DDBJ databases">
        <authorList>
            <person name="Birren B."/>
            <person name="Nusbaum C."/>
            <person name="Abebe A."/>
            <person name="Abouelleil A."/>
            <person name="Adekoya E."/>
            <person name="Ait-zahra M."/>
            <person name="Allen N."/>
            <person name="Allen T."/>
            <person name="An P."/>
            <person name="Anderson M."/>
            <person name="Anderson S."/>
            <person name="Arachchi H."/>
            <person name="Armbruster J."/>
            <person name="Bachantsang P."/>
            <person name="Baldwin J."/>
            <person name="Barry A."/>
            <person name="Bayul T."/>
            <person name="Blitshsteyn B."/>
            <person name="Bloom T."/>
            <person name="Blye J."/>
            <person name="Boguslavskiy L."/>
            <person name="Borowsky M."/>
            <person name="Boukhgalter B."/>
            <person name="Brunache A."/>
            <person name="Butler J."/>
            <person name="Calixte N."/>
            <person name="Calvo S."/>
            <person name="Camarata J."/>
            <person name="Campo K."/>
            <person name="Chang J."/>
            <person name="Cheshatsang Y."/>
            <person name="Citroen M."/>
            <person name="Collymore A."/>
            <person name="Considine T."/>
            <person name="Cook A."/>
            <person name="Cooke P."/>
            <person name="Corum B."/>
            <person name="Cuomo C."/>
            <person name="David R."/>
            <person name="Dawoe T."/>
            <person name="Degray S."/>
            <person name="Dodge S."/>
            <person name="Dooley K."/>
            <person name="Dorje P."/>
            <person name="Dorjee K."/>
            <person name="Dorris L."/>
            <person name="Duffey N."/>
            <person name="Dupes A."/>
            <person name="Elkins T."/>
            <person name="Engels R."/>
            <person name="Erickson J."/>
            <person name="Farina A."/>
            <person name="Faro S."/>
            <person name="Ferreira P."/>
            <person name="Fischer H."/>
            <person name="Fitzgerald M."/>
            <person name="Foley K."/>
            <person name="Gage D."/>
            <person name="Galagan J."/>
            <person name="Gearin G."/>
            <person name="Gnerre S."/>
            <person name="Gnirke A."/>
            <person name="Goyette A."/>
            <person name="Graham J."/>
            <person name="Grandbois E."/>
            <person name="Gyaltsen K."/>
            <person name="Hafez N."/>
            <person name="Hagopian D."/>
            <person name="Hagos B."/>
            <person name="Hall J."/>
            <person name="Hatcher B."/>
            <person name="Heller A."/>
            <person name="Higgins H."/>
            <person name="Honan T."/>
            <person name="Horn A."/>
            <person name="Houde N."/>
            <person name="Hughes L."/>
            <person name="Hulme W."/>
            <person name="Husby E."/>
            <person name="Iliev I."/>
            <person name="Jaffe D."/>
            <person name="Jones C."/>
            <person name="Kamal M."/>
            <person name="Kamat A."/>
            <person name="Kamvysselis M."/>
            <person name="Karlsson E."/>
            <person name="Kells C."/>
            <person name="Kieu A."/>
            <person name="Kisner P."/>
            <person name="Kodira C."/>
            <person name="Kulbokas E."/>
            <person name="Labutti K."/>
            <person name="Lama D."/>
            <person name="Landers T."/>
            <person name="Leger J."/>
            <person name="Levine S."/>
            <person name="Lewis D."/>
            <person name="Lewis T."/>
            <person name="Lindblad-toh K."/>
            <person name="Liu X."/>
            <person name="Lokyitsang T."/>
            <person name="Lokyitsang Y."/>
            <person name="Lucien O."/>
            <person name="Lui A."/>
            <person name="Ma L.J."/>
            <person name="Mabbitt R."/>
            <person name="Macdonald J."/>
            <person name="Maclean C."/>
            <person name="Major J."/>
            <person name="Manning J."/>
            <person name="Marabella R."/>
            <person name="Maru K."/>
            <person name="Matthews C."/>
            <person name="Mauceli E."/>
            <person name="Mccarthy M."/>
            <person name="Mcdonough S."/>
            <person name="Mcghee T."/>
            <person name="Meldrim J."/>
            <person name="Meneus L."/>
            <person name="Mesirov J."/>
            <person name="Mihalev A."/>
            <person name="Mihova T."/>
            <person name="Mikkelsen T."/>
            <person name="Mlenga V."/>
            <person name="Moru K."/>
            <person name="Mozes J."/>
            <person name="Mulrain L."/>
            <person name="Munson G."/>
            <person name="Naylor J."/>
            <person name="Newes C."/>
            <person name="Nguyen C."/>
            <person name="Nguyen N."/>
            <person name="Nguyen T."/>
            <person name="Nicol R."/>
            <person name="Nielsen C."/>
            <person name="Nizzari M."/>
            <person name="Norbu C."/>
            <person name="Norbu N."/>
            <person name="O'donnell P."/>
            <person name="Okoawo O."/>
            <person name="O'leary S."/>
            <person name="Omotosho B."/>
            <person name="O'neill K."/>
            <person name="Osman S."/>
            <person name="Parker S."/>
            <person name="Perrin D."/>
            <person name="Phunkhang P."/>
            <person name="Piqani B."/>
            <person name="Purcell S."/>
            <person name="Rachupka T."/>
            <person name="Ramasamy U."/>
            <person name="Rameau R."/>
            <person name="Ray V."/>
            <person name="Raymond C."/>
            <person name="Retta R."/>
            <person name="Richardson S."/>
            <person name="Rise C."/>
            <person name="Rodriguez J."/>
            <person name="Rogers J."/>
            <person name="Rogov P."/>
            <person name="Rutman M."/>
            <person name="Schupbach R."/>
            <person name="Seaman C."/>
            <person name="Settipalli S."/>
            <person name="Sharpe T."/>
            <person name="Sheridan J."/>
            <person name="Sherpa N."/>
            <person name="Shi J."/>
            <person name="Smirnov S."/>
            <person name="Smith C."/>
            <person name="Sougnez C."/>
            <person name="Spencer B."/>
            <person name="Stalker J."/>
            <person name="Stange-thomann N."/>
            <person name="Stavropoulos S."/>
            <person name="Stetson K."/>
            <person name="Stone C."/>
            <person name="Stone S."/>
            <person name="Stubbs M."/>
            <person name="Talamas J."/>
            <person name="Tchuinga P."/>
            <person name="Tenzing P."/>
            <person name="Tesfaye S."/>
            <person name="Theodore J."/>
            <person name="Thoulutsang Y."/>
            <person name="Topham K."/>
            <person name="Towey S."/>
            <person name="Tsamla T."/>
            <person name="Tsomo N."/>
            <person name="Vallee D."/>
            <person name="Vassiliev H."/>
            <person name="Venkataraman V."/>
            <person name="Vinson J."/>
            <person name="Vo A."/>
            <person name="Wade C."/>
            <person name="Wang S."/>
            <person name="Wangchuk T."/>
            <person name="Wangdi T."/>
            <person name="Whittaker C."/>
            <person name="Wilkinson J."/>
            <person name="Wu Y."/>
            <person name="Wyman D."/>
            <person name="Yadav S."/>
            <person name="Yang S."/>
            <person name="Yang X."/>
            <person name="Yeager S."/>
            <person name="Yee E."/>
            <person name="Young G."/>
            <person name="Zainoun J."/>
            <person name="Zembeck L."/>
            <person name="Zimmer A."/>
            <person name="Zody M."/>
            <person name="Lander E."/>
        </authorList>
    </citation>
    <scope>NUCLEOTIDE SEQUENCE [LARGE SCALE GENOMIC DNA]</scope>
</reference>
<dbReference type="PRINTS" id="PR00625">
    <property type="entry name" value="JDOMAIN"/>
</dbReference>
<dbReference type="GO" id="GO:0005737">
    <property type="term" value="C:cytoplasm"/>
    <property type="evidence" value="ECO:0007669"/>
    <property type="project" value="TreeGrafter"/>
</dbReference>
<evidence type="ECO:0000313" key="4">
    <source>
        <dbReference type="Proteomes" id="UP000007875"/>
    </source>
</evidence>
<accession>H2YCA0</accession>
<dbReference type="PANTHER" id="PTHR44500:SF1">
    <property type="entry name" value="DNAJ HOMOLOG SUBFAMILY C MEMBER 12"/>
    <property type="match status" value="1"/>
</dbReference>
<dbReference type="CDD" id="cd06257">
    <property type="entry name" value="DnaJ"/>
    <property type="match status" value="1"/>
</dbReference>
<dbReference type="Proteomes" id="UP000007875">
    <property type="component" value="Unassembled WGS sequence"/>
</dbReference>
<dbReference type="HOGENOM" id="CLU_118857_0_0_1"/>
<evidence type="ECO:0000259" key="2">
    <source>
        <dbReference type="PROSITE" id="PS50076"/>
    </source>
</evidence>
<dbReference type="Gene3D" id="1.10.287.110">
    <property type="entry name" value="DnaJ domain"/>
    <property type="match status" value="1"/>
</dbReference>
<keyword evidence="4" id="KW-1185">Reference proteome</keyword>
<reference evidence="3" key="2">
    <citation type="submission" date="2025-08" db="UniProtKB">
        <authorList>
            <consortium name="Ensembl"/>
        </authorList>
    </citation>
    <scope>IDENTIFICATION</scope>
</reference>
<sequence>MDFLNGVLSDDQVDDYYEILGCNELSNTEQILTEYRIKAKQIHPDKNKTESGLKANAEFAKLQKAKEVLTNPKLRKEYNFWKSSGLSISFELWKSMQAQTKTTMHWAHKVKYNPMLESTGENKDCHQTSSTFSENTPSEEILKQFRNYKI</sequence>
<dbReference type="SMART" id="SM00271">
    <property type="entry name" value="DnaJ"/>
    <property type="match status" value="1"/>
</dbReference>
<dbReference type="GeneTree" id="ENSGT00940000167977"/>
<feature type="domain" description="J" evidence="2">
    <location>
        <begin position="15"/>
        <end position="82"/>
    </location>
</feature>